<dbReference type="InterPro" id="IPR036291">
    <property type="entry name" value="NAD(P)-bd_dom_sf"/>
</dbReference>
<dbReference type="Pfam" id="PF02625">
    <property type="entry name" value="XdhC_CoxI"/>
    <property type="match status" value="1"/>
</dbReference>
<evidence type="ECO:0000259" key="3">
    <source>
        <dbReference type="Pfam" id="PF13478"/>
    </source>
</evidence>
<dbReference type="NCBIfam" id="TIGR02964">
    <property type="entry name" value="xanthine_xdhC"/>
    <property type="match status" value="1"/>
</dbReference>
<dbReference type="InterPro" id="IPR014308">
    <property type="entry name" value="Xanthine_DH_XdhC"/>
</dbReference>
<feature type="domain" description="XdhC- CoxI" evidence="2">
    <location>
        <begin position="22"/>
        <end position="86"/>
    </location>
</feature>
<dbReference type="Proteomes" id="UP001310248">
    <property type="component" value="Unassembled WGS sequence"/>
</dbReference>
<protein>
    <submittedName>
        <fullName evidence="4">Xanthine dehydrogenase accessory protein XdhC</fullName>
    </submittedName>
</protein>
<sequence>MSDWQTRFLPTNWLDACSYLKQQQQPFCIATIVAEAGSVPRASGAKMVISQQQQFDTLGGGNLEFSVIKHAREQLEKGTKTNHIERFSLAADLAQCCGGAVQVLFEYFLVDQPLITIYGAGHVSHCLSEILAKLPVQVQVIDNRQQWLDSISQFGVNTHYHPQPENSVAELKANSYVVILSQDHSLDFALSLAALRRGDLAFVGVIGSQTKAQRFKYRLAEQLEDPSHCDQLTCPIGLPEVSGKLPMQVAVSISAQLITLLEKNTENQQRAQRKQQWQTSNSLRKQLTGKQLNE</sequence>
<evidence type="ECO:0000313" key="4">
    <source>
        <dbReference type="EMBL" id="MEE1675771.1"/>
    </source>
</evidence>
<name>A0ABU7G8M4_9ALTE</name>
<gene>
    <name evidence="4" type="primary">xdhC</name>
    <name evidence="4" type="ORF">SNR37_001098</name>
</gene>
<dbReference type="InterPro" id="IPR027051">
    <property type="entry name" value="XdhC_Rossmann_dom"/>
</dbReference>
<dbReference type="InterPro" id="IPR003777">
    <property type="entry name" value="XdhC_CoxI"/>
</dbReference>
<dbReference type="Pfam" id="PF13478">
    <property type="entry name" value="XdhC_C"/>
    <property type="match status" value="1"/>
</dbReference>
<evidence type="ECO:0000259" key="2">
    <source>
        <dbReference type="Pfam" id="PF02625"/>
    </source>
</evidence>
<comment type="caution">
    <text evidence="4">The sequence shown here is derived from an EMBL/GenBank/DDBJ whole genome shotgun (WGS) entry which is preliminary data.</text>
</comment>
<dbReference type="PANTHER" id="PTHR30388:SF6">
    <property type="entry name" value="XANTHINE DEHYDROGENASE SUBUNIT A-RELATED"/>
    <property type="match status" value="1"/>
</dbReference>
<proteinExistence type="predicted"/>
<dbReference type="RefSeq" id="WP_329776557.1">
    <property type="nucleotide sequence ID" value="NZ_JAYDYW010000016.1"/>
</dbReference>
<evidence type="ECO:0000256" key="1">
    <source>
        <dbReference type="SAM" id="MobiDB-lite"/>
    </source>
</evidence>
<dbReference type="InterPro" id="IPR052698">
    <property type="entry name" value="MoCofactor_Util/Proc"/>
</dbReference>
<feature type="domain" description="XdhC Rossmann" evidence="3">
    <location>
        <begin position="116"/>
        <end position="257"/>
    </location>
</feature>
<dbReference type="EMBL" id="JAYDYW010000016">
    <property type="protein sequence ID" value="MEE1675771.1"/>
    <property type="molecule type" value="Genomic_DNA"/>
</dbReference>
<evidence type="ECO:0000313" key="5">
    <source>
        <dbReference type="Proteomes" id="UP001310248"/>
    </source>
</evidence>
<dbReference type="PANTHER" id="PTHR30388">
    <property type="entry name" value="ALDEHYDE OXIDOREDUCTASE MOLYBDENUM COFACTOR ASSEMBLY PROTEIN"/>
    <property type="match status" value="1"/>
</dbReference>
<accession>A0ABU7G8M4</accession>
<organism evidence="4 5">
    <name type="scientific">Agarivorans aestuarii</name>
    <dbReference type="NCBI Taxonomy" id="1563703"/>
    <lineage>
        <taxon>Bacteria</taxon>
        <taxon>Pseudomonadati</taxon>
        <taxon>Pseudomonadota</taxon>
        <taxon>Gammaproteobacteria</taxon>
        <taxon>Alteromonadales</taxon>
        <taxon>Alteromonadaceae</taxon>
        <taxon>Agarivorans</taxon>
    </lineage>
</organism>
<keyword evidence="5" id="KW-1185">Reference proteome</keyword>
<reference evidence="5" key="1">
    <citation type="submission" date="2023-07" db="EMBL/GenBank/DDBJ databases">
        <title>Draft genome sequence of Agarivorans aestuarii strain ZMCS4, a CAZymes producing bacteria isolated from the marine brown algae Clodostephus spongiosus.</title>
        <authorList>
            <person name="Lorente B."/>
            <person name="Cabral C."/>
            <person name="Frias J."/>
            <person name="Faria J."/>
            <person name="Toubarro D."/>
        </authorList>
    </citation>
    <scope>NUCLEOTIDE SEQUENCE [LARGE SCALE GENOMIC DNA]</scope>
    <source>
        <strain evidence="5">ZMCS4</strain>
    </source>
</reference>
<dbReference type="SUPFAM" id="SSF51735">
    <property type="entry name" value="NAD(P)-binding Rossmann-fold domains"/>
    <property type="match status" value="1"/>
</dbReference>
<feature type="compositionally biased region" description="Polar residues" evidence="1">
    <location>
        <begin position="279"/>
        <end position="294"/>
    </location>
</feature>
<feature type="region of interest" description="Disordered" evidence="1">
    <location>
        <begin position="271"/>
        <end position="294"/>
    </location>
</feature>
<dbReference type="Gene3D" id="3.40.50.720">
    <property type="entry name" value="NAD(P)-binding Rossmann-like Domain"/>
    <property type="match status" value="1"/>
</dbReference>